<organism evidence="3 4">
    <name type="scientific">Flavobacterium fluviale</name>
    <dbReference type="NCBI Taxonomy" id="2249356"/>
    <lineage>
        <taxon>Bacteria</taxon>
        <taxon>Pseudomonadati</taxon>
        <taxon>Bacteroidota</taxon>
        <taxon>Flavobacteriia</taxon>
        <taxon>Flavobacteriales</taxon>
        <taxon>Flavobacteriaceae</taxon>
        <taxon>Flavobacterium</taxon>
    </lineage>
</organism>
<evidence type="ECO:0000256" key="1">
    <source>
        <dbReference type="ARBA" id="ARBA00022679"/>
    </source>
</evidence>
<dbReference type="InterPro" id="IPR001296">
    <property type="entry name" value="Glyco_trans_1"/>
</dbReference>
<dbReference type="OrthoDB" id="798298at2"/>
<proteinExistence type="predicted"/>
<reference evidence="3 4" key="1">
    <citation type="submission" date="2018-06" db="EMBL/GenBank/DDBJ databases">
        <title>Genome sequencing of Flavobacterium.</title>
        <authorList>
            <person name="Baek M.-G."/>
            <person name="Yi H."/>
        </authorList>
    </citation>
    <scope>NUCLEOTIDE SEQUENCE [LARGE SCALE GENOMIC DNA]</scope>
    <source>
        <strain evidence="3 4">HYN0086</strain>
    </source>
</reference>
<sequence>MGAAKHVRLLCSYSRSFSGELKYEFETRKMKIILFTHPSFLGHKSMPRFAQMITAGMKQKGHDLTVWSPKAFFFRLSFKKPILEKWFGYMDQYVIFPLQVKLRLLNCSKETLFVFSDNALGPWVPLVKKRYHVVHCHDFLAQKSAFGLLQENKTGVTGKYYQKFIFSGYRTARNFISISKKTQVDLHALLDKNPEVSRVVYNGMNQNFEPAKDYHIVREELSDQYKIDLSEGYILHVGGNAFYKNKLGVLEIYDQLVKDFKVEIPLVLAGESPTKEMIAFKEQSPASQSIFFINNIDDLQLKQLYQGASVMLFPSLYEGFGWPIVEAMASGSLVITTNEDPMKEVAADAGFYIPKKPTDSEKLLDWKMITAKELERVIHFSPKERRDAVCKSILRSKEFSAQGFVDSIEAIYQEILQDK</sequence>
<dbReference type="SUPFAM" id="SSF53756">
    <property type="entry name" value="UDP-Glycosyltransferase/glycogen phosphorylase"/>
    <property type="match status" value="1"/>
</dbReference>
<dbReference type="KEGG" id="ffl:HYN86_18715"/>
<dbReference type="PANTHER" id="PTHR46401">
    <property type="entry name" value="GLYCOSYLTRANSFERASE WBBK-RELATED"/>
    <property type="match status" value="1"/>
</dbReference>
<dbReference type="AlphaFoldDB" id="A0A344LX69"/>
<dbReference type="Proteomes" id="UP000251561">
    <property type="component" value="Chromosome"/>
</dbReference>
<dbReference type="GO" id="GO:0009103">
    <property type="term" value="P:lipopolysaccharide biosynthetic process"/>
    <property type="evidence" value="ECO:0007669"/>
    <property type="project" value="TreeGrafter"/>
</dbReference>
<evidence type="ECO:0000313" key="4">
    <source>
        <dbReference type="Proteomes" id="UP000251561"/>
    </source>
</evidence>
<feature type="domain" description="Glycosyl transferase family 1" evidence="2">
    <location>
        <begin position="218"/>
        <end position="365"/>
    </location>
</feature>
<dbReference type="Pfam" id="PF00534">
    <property type="entry name" value="Glycos_transf_1"/>
    <property type="match status" value="1"/>
</dbReference>
<accession>A0A344LX69</accession>
<dbReference type="Gene3D" id="3.40.50.2000">
    <property type="entry name" value="Glycogen Phosphorylase B"/>
    <property type="match status" value="2"/>
</dbReference>
<name>A0A344LX69_9FLAO</name>
<protein>
    <submittedName>
        <fullName evidence="3">Glycosyltransferase family 1 protein</fullName>
    </submittedName>
</protein>
<evidence type="ECO:0000259" key="2">
    <source>
        <dbReference type="Pfam" id="PF00534"/>
    </source>
</evidence>
<dbReference type="GO" id="GO:0016757">
    <property type="term" value="F:glycosyltransferase activity"/>
    <property type="evidence" value="ECO:0007669"/>
    <property type="project" value="InterPro"/>
</dbReference>
<gene>
    <name evidence="3" type="ORF">HYN86_18715</name>
</gene>
<dbReference type="PANTHER" id="PTHR46401:SF2">
    <property type="entry name" value="GLYCOSYLTRANSFERASE WBBK-RELATED"/>
    <property type="match status" value="1"/>
</dbReference>
<evidence type="ECO:0000313" key="3">
    <source>
        <dbReference type="EMBL" id="AXB58511.1"/>
    </source>
</evidence>
<keyword evidence="1 3" id="KW-0808">Transferase</keyword>
<dbReference type="EMBL" id="CP030261">
    <property type="protein sequence ID" value="AXB58511.1"/>
    <property type="molecule type" value="Genomic_DNA"/>
</dbReference>
<keyword evidence="4" id="KW-1185">Reference proteome</keyword>